<name>A0A3L7JFK3_9HYPH</name>
<dbReference type="EMBL" id="RCWN01000001">
    <property type="protein sequence ID" value="RLQ89260.1"/>
    <property type="molecule type" value="Genomic_DNA"/>
</dbReference>
<dbReference type="Gene3D" id="2.40.70.10">
    <property type="entry name" value="Acid Proteases"/>
    <property type="match status" value="1"/>
</dbReference>
<dbReference type="GO" id="GO:0006508">
    <property type="term" value="P:proteolysis"/>
    <property type="evidence" value="ECO:0007669"/>
    <property type="project" value="UniProtKB-KW"/>
</dbReference>
<dbReference type="InterPro" id="IPR034122">
    <property type="entry name" value="Retropepsin-like_bacterial"/>
</dbReference>
<feature type="region of interest" description="Disordered" evidence="1">
    <location>
        <begin position="53"/>
        <end position="76"/>
    </location>
</feature>
<keyword evidence="2" id="KW-0378">Hydrolase</keyword>
<reference evidence="2 3" key="1">
    <citation type="submission" date="2018-10" db="EMBL/GenBank/DDBJ databases">
        <title>Notoacmeibacter sp. M2BS9Y-3-1, whole genome shotgun sequence.</title>
        <authorList>
            <person name="Tuo L."/>
        </authorList>
    </citation>
    <scope>NUCLEOTIDE SEQUENCE [LARGE SCALE GENOMIC DNA]</scope>
    <source>
        <strain evidence="2 3">M2BS9Y-3-1</strain>
    </source>
</reference>
<keyword evidence="2" id="KW-0645">Protease</keyword>
<accession>A0A3L7JFK3</accession>
<comment type="caution">
    <text evidence="2">The sequence shown here is derived from an EMBL/GenBank/DDBJ whole genome shotgun (WGS) entry which is preliminary data.</text>
</comment>
<feature type="compositionally biased region" description="Polar residues" evidence="1">
    <location>
        <begin position="64"/>
        <end position="75"/>
    </location>
</feature>
<dbReference type="InterPro" id="IPR001969">
    <property type="entry name" value="Aspartic_peptidase_AS"/>
</dbReference>
<dbReference type="Proteomes" id="UP000281094">
    <property type="component" value="Unassembled WGS sequence"/>
</dbReference>
<evidence type="ECO:0000313" key="2">
    <source>
        <dbReference type="EMBL" id="RLQ89260.1"/>
    </source>
</evidence>
<evidence type="ECO:0000256" key="1">
    <source>
        <dbReference type="SAM" id="MobiDB-lite"/>
    </source>
</evidence>
<dbReference type="InterPro" id="IPR011969">
    <property type="entry name" value="Clan_AA_Asp_peptidase_C"/>
</dbReference>
<protein>
    <submittedName>
        <fullName evidence="2">TIGR02281 family clan AA aspartic protease</fullName>
        <ecNumber evidence="2">3.4.23.-</ecNumber>
    </submittedName>
</protein>
<dbReference type="PROSITE" id="PS00141">
    <property type="entry name" value="ASP_PROTEASE"/>
    <property type="match status" value="1"/>
</dbReference>
<dbReference type="CDD" id="cd05483">
    <property type="entry name" value="retropepsin_like_bacteria"/>
    <property type="match status" value="1"/>
</dbReference>
<dbReference type="SUPFAM" id="SSF50630">
    <property type="entry name" value="Acid proteases"/>
    <property type="match status" value="1"/>
</dbReference>
<dbReference type="InterPro" id="IPR021109">
    <property type="entry name" value="Peptidase_aspartic_dom_sf"/>
</dbReference>
<organism evidence="2 3">
    <name type="scientific">Notoacmeibacter ruber</name>
    <dbReference type="NCBI Taxonomy" id="2670375"/>
    <lineage>
        <taxon>Bacteria</taxon>
        <taxon>Pseudomonadati</taxon>
        <taxon>Pseudomonadota</taxon>
        <taxon>Alphaproteobacteria</taxon>
        <taxon>Hyphomicrobiales</taxon>
        <taxon>Notoacmeibacteraceae</taxon>
        <taxon>Notoacmeibacter</taxon>
    </lineage>
</organism>
<dbReference type="NCBIfam" id="TIGR02281">
    <property type="entry name" value="clan_AA_DTGA"/>
    <property type="match status" value="1"/>
</dbReference>
<keyword evidence="3" id="KW-1185">Reference proteome</keyword>
<gene>
    <name evidence="2" type="ORF">D8780_14430</name>
</gene>
<proteinExistence type="predicted"/>
<dbReference type="GO" id="GO:0004190">
    <property type="term" value="F:aspartic-type endopeptidase activity"/>
    <property type="evidence" value="ECO:0007669"/>
    <property type="project" value="InterPro"/>
</dbReference>
<dbReference type="Pfam" id="PF13975">
    <property type="entry name" value="gag-asp_proteas"/>
    <property type="match status" value="1"/>
</dbReference>
<sequence length="202" mass="21908">MKTVALKERSVKPVKAGFFMLFRMAFCVAAIALAIAYAAPELVQRQIDRMGATEGEDETARPISVSSAQSTTSKPILNGWDRRHVMNADTSGHYRDTFRLNGKPLQAMIDTGATHVAINQSMARQLGLQLIPADFSQEVQTANGVALVALSTLHSVEIGPIRRENVPVVVMPDRALTTPLIGMSFLGQLKFQMSAGTLELQG</sequence>
<dbReference type="AlphaFoldDB" id="A0A3L7JFK3"/>
<evidence type="ECO:0000313" key="3">
    <source>
        <dbReference type="Proteomes" id="UP000281094"/>
    </source>
</evidence>
<dbReference type="EC" id="3.4.23.-" evidence="2"/>